<gene>
    <name evidence="2" type="ORF">KME60_21860</name>
</gene>
<organism evidence="2 3">
    <name type="scientific">Cyanomargarita calcarea GSE-NOS-MK-12-04C</name>
    <dbReference type="NCBI Taxonomy" id="2839659"/>
    <lineage>
        <taxon>Bacteria</taxon>
        <taxon>Bacillati</taxon>
        <taxon>Cyanobacteriota</taxon>
        <taxon>Cyanophyceae</taxon>
        <taxon>Nostocales</taxon>
        <taxon>Cyanomargaritaceae</taxon>
        <taxon>Cyanomargarita</taxon>
    </lineage>
</organism>
<dbReference type="InterPro" id="IPR051082">
    <property type="entry name" value="Pentapeptide-BTB/POZ_domain"/>
</dbReference>
<dbReference type="PANTHER" id="PTHR14136:SF17">
    <property type="entry name" value="BTB_POZ DOMAIN-CONTAINING PROTEIN KCTD9"/>
    <property type="match status" value="1"/>
</dbReference>
<evidence type="ECO:0000256" key="1">
    <source>
        <dbReference type="SAM" id="Phobius"/>
    </source>
</evidence>
<evidence type="ECO:0000313" key="3">
    <source>
        <dbReference type="Proteomes" id="UP000729701"/>
    </source>
</evidence>
<keyword evidence="1" id="KW-1133">Transmembrane helix</keyword>
<keyword evidence="1" id="KW-0472">Membrane</keyword>
<name>A0A951QRR6_9CYAN</name>
<feature type="transmembrane region" description="Helical" evidence="1">
    <location>
        <begin position="122"/>
        <end position="147"/>
    </location>
</feature>
<keyword evidence="1" id="KW-0812">Transmembrane</keyword>
<feature type="transmembrane region" description="Helical" evidence="1">
    <location>
        <begin position="56"/>
        <end position="87"/>
    </location>
</feature>
<proteinExistence type="predicted"/>
<dbReference type="SUPFAM" id="SSF141571">
    <property type="entry name" value="Pentapeptide repeat-like"/>
    <property type="match status" value="2"/>
</dbReference>
<dbReference type="Proteomes" id="UP000729701">
    <property type="component" value="Unassembled WGS sequence"/>
</dbReference>
<accession>A0A951QRR6</accession>
<feature type="transmembrane region" description="Helical" evidence="1">
    <location>
        <begin position="159"/>
        <end position="181"/>
    </location>
</feature>
<sequence>MAQNYCRAKLRGKSFKGQDLTGADFSYSDIRGADFTGATLKGANFSHAKAGLQRRWAITLVIFALLVSSVSGLLSAVGGSLLGFILIDNNRENIYVGVISLIVLLAFFAITMRRGVAAGGGFLAVAVTWAGIGGVLWAGVVALAWAGAATTGAMELAEVVAVIVTGAVGVVVVAISAVIIAGTAALVGAIAGLLAVVTTVTWAGIIAGAVAVAASKVGLLAGAIAGIVAVLVVLLSTCVGCRALFGDEKQNFVRKIALSLVTRYGTRFQESDLTDADFTQAKLKNSNFIGANLTRTCWFRVQKLYLAAFEESYLENLEIRQLLITKELQNKNLDGWDLQGMNLQGANLKDASLIAANLSNSNLQNADFSRATLVQTQLDKTDLRGANLTGAYIEDWGVTVETKLSRVKCDYIFMRIPSKENPNPYRLPADWDEMFYVGEFSQLFSPLTKLSKI</sequence>
<feature type="transmembrane region" description="Helical" evidence="1">
    <location>
        <begin position="220"/>
        <end position="245"/>
    </location>
</feature>
<feature type="transmembrane region" description="Helical" evidence="1">
    <location>
        <begin position="193"/>
        <end position="214"/>
    </location>
</feature>
<dbReference type="EMBL" id="JAHHGZ010000026">
    <property type="protein sequence ID" value="MBW4669983.1"/>
    <property type="molecule type" value="Genomic_DNA"/>
</dbReference>
<feature type="transmembrane region" description="Helical" evidence="1">
    <location>
        <begin position="93"/>
        <end position="110"/>
    </location>
</feature>
<reference evidence="2" key="1">
    <citation type="submission" date="2021-05" db="EMBL/GenBank/DDBJ databases">
        <authorList>
            <person name="Pietrasiak N."/>
            <person name="Ward R."/>
            <person name="Stajich J.E."/>
            <person name="Kurbessoian T."/>
        </authorList>
    </citation>
    <scope>NUCLEOTIDE SEQUENCE</scope>
    <source>
        <strain evidence="2">GSE-NOS-MK-12-04C</strain>
    </source>
</reference>
<dbReference type="AlphaFoldDB" id="A0A951QRR6"/>
<dbReference type="InterPro" id="IPR001646">
    <property type="entry name" value="5peptide_repeat"/>
</dbReference>
<dbReference type="PANTHER" id="PTHR14136">
    <property type="entry name" value="BTB_POZ DOMAIN-CONTAINING PROTEIN KCTD9"/>
    <property type="match status" value="1"/>
</dbReference>
<evidence type="ECO:0000313" key="2">
    <source>
        <dbReference type="EMBL" id="MBW4669983.1"/>
    </source>
</evidence>
<comment type="caution">
    <text evidence="2">The sequence shown here is derived from an EMBL/GenBank/DDBJ whole genome shotgun (WGS) entry which is preliminary data.</text>
</comment>
<protein>
    <submittedName>
        <fullName evidence="2">Pentapeptide repeat-containing protein</fullName>
    </submittedName>
</protein>
<reference evidence="2" key="2">
    <citation type="journal article" date="2022" name="Microbiol. Resour. Announc.">
        <title>Metagenome Sequencing to Explore Phylogenomics of Terrestrial Cyanobacteria.</title>
        <authorList>
            <person name="Ward R.D."/>
            <person name="Stajich J.E."/>
            <person name="Johansen J.R."/>
            <person name="Huntemann M."/>
            <person name="Clum A."/>
            <person name="Foster B."/>
            <person name="Foster B."/>
            <person name="Roux S."/>
            <person name="Palaniappan K."/>
            <person name="Varghese N."/>
            <person name="Mukherjee S."/>
            <person name="Reddy T.B.K."/>
            <person name="Daum C."/>
            <person name="Copeland A."/>
            <person name="Chen I.A."/>
            <person name="Ivanova N.N."/>
            <person name="Kyrpides N.C."/>
            <person name="Shapiro N."/>
            <person name="Eloe-Fadrosh E.A."/>
            <person name="Pietrasiak N."/>
        </authorList>
    </citation>
    <scope>NUCLEOTIDE SEQUENCE</scope>
    <source>
        <strain evidence="2">GSE-NOS-MK-12-04C</strain>
    </source>
</reference>
<dbReference type="Gene3D" id="2.160.20.80">
    <property type="entry name" value="E3 ubiquitin-protein ligase SopA"/>
    <property type="match status" value="2"/>
</dbReference>
<dbReference type="Pfam" id="PF00805">
    <property type="entry name" value="Pentapeptide"/>
    <property type="match status" value="3"/>
</dbReference>